<evidence type="ECO:0000313" key="2">
    <source>
        <dbReference type="EMBL" id="CEM05596.1"/>
    </source>
</evidence>
<accession>A0A0G4F1U8</accession>
<name>A0A0G4F1U8_VITBC</name>
<dbReference type="InterPro" id="IPR029063">
    <property type="entry name" value="SAM-dependent_MTases_sf"/>
</dbReference>
<feature type="domain" description="Methyltransferase FkbM" evidence="1">
    <location>
        <begin position="142"/>
        <end position="199"/>
    </location>
</feature>
<dbReference type="SUPFAM" id="SSF53335">
    <property type="entry name" value="S-adenosyl-L-methionine-dependent methyltransferases"/>
    <property type="match status" value="1"/>
</dbReference>
<dbReference type="VEuPathDB" id="CryptoDB:Vbra_2187"/>
<dbReference type="EMBL" id="CDMY01000361">
    <property type="protein sequence ID" value="CEM05596.1"/>
    <property type="molecule type" value="Genomic_DNA"/>
</dbReference>
<dbReference type="AlphaFoldDB" id="A0A0G4F1U8"/>
<dbReference type="InterPro" id="IPR006342">
    <property type="entry name" value="FkbM_mtfrase"/>
</dbReference>
<protein>
    <recommendedName>
        <fullName evidence="1">Methyltransferase FkbM domain-containing protein</fullName>
    </recommendedName>
</protein>
<reference evidence="2 3" key="1">
    <citation type="submission" date="2014-11" db="EMBL/GenBank/DDBJ databases">
        <authorList>
            <person name="Zhu J."/>
            <person name="Qi W."/>
            <person name="Song R."/>
        </authorList>
    </citation>
    <scope>NUCLEOTIDE SEQUENCE [LARGE SCALE GENOMIC DNA]</scope>
</reference>
<gene>
    <name evidence="2" type="ORF">Vbra_2187</name>
</gene>
<evidence type="ECO:0000259" key="1">
    <source>
        <dbReference type="Pfam" id="PF05050"/>
    </source>
</evidence>
<evidence type="ECO:0000313" key="3">
    <source>
        <dbReference type="Proteomes" id="UP000041254"/>
    </source>
</evidence>
<dbReference type="PhylomeDB" id="A0A0G4F1U8"/>
<dbReference type="Gene3D" id="3.40.50.150">
    <property type="entry name" value="Vaccinia Virus protein VP39"/>
    <property type="match status" value="1"/>
</dbReference>
<dbReference type="InParanoid" id="A0A0G4F1U8"/>
<sequence length="262" mass="28999">MLVNEQQHAQGTSIEAELSVSAALVAYLVQSINDYDREVQAVANCGERTFRAPTAAGSPERLFSMCVPQTRNIVSDVLRRGAWEKEQILASAEKMRECGSPGFEAMLRNVYATTRCLVASHAINTLDGQTLCGNSSDVIKRRGLIRRHDVQTVLLDDMLADVSPWMIKLDVEGAELKALRGAREVLKRVKYVFHEVSRSLLTDAGDAGDTPEAVLAFWQGINYSCRPSKVSRTDLRTMFTGRDVVTDILCTNLNSLTHTLRP</sequence>
<dbReference type="Pfam" id="PF05050">
    <property type="entry name" value="Methyltransf_21"/>
    <property type="match status" value="1"/>
</dbReference>
<dbReference type="Proteomes" id="UP000041254">
    <property type="component" value="Unassembled WGS sequence"/>
</dbReference>
<proteinExistence type="predicted"/>
<organism evidence="2 3">
    <name type="scientific">Vitrella brassicaformis (strain CCMP3155)</name>
    <dbReference type="NCBI Taxonomy" id="1169540"/>
    <lineage>
        <taxon>Eukaryota</taxon>
        <taxon>Sar</taxon>
        <taxon>Alveolata</taxon>
        <taxon>Colpodellida</taxon>
        <taxon>Vitrellaceae</taxon>
        <taxon>Vitrella</taxon>
    </lineage>
</organism>
<dbReference type="OrthoDB" id="419125at2759"/>
<keyword evidence="3" id="KW-1185">Reference proteome</keyword>